<dbReference type="AlphaFoldDB" id="A0AAW8U1X5"/>
<accession>A0AAW8U1X5</accession>
<comment type="caution">
    <text evidence="1">The sequence shown here is derived from an EMBL/GenBank/DDBJ whole genome shotgun (WGS) entry which is preliminary data.</text>
</comment>
<reference evidence="1" key="1">
    <citation type="submission" date="2023-03" db="EMBL/GenBank/DDBJ databases">
        <authorList>
            <person name="Shen W."/>
            <person name="Cai J."/>
        </authorList>
    </citation>
    <scope>NUCLEOTIDE SEQUENCE</scope>
    <source>
        <strain evidence="1">P96-3</strain>
    </source>
</reference>
<dbReference type="EMBL" id="JARQBZ010000008">
    <property type="protein sequence ID" value="MDT2833523.1"/>
    <property type="molecule type" value="Genomic_DNA"/>
</dbReference>
<evidence type="ECO:0000313" key="2">
    <source>
        <dbReference type="Proteomes" id="UP001268577"/>
    </source>
</evidence>
<dbReference type="RefSeq" id="WP_311985090.1">
    <property type="nucleotide sequence ID" value="NZ_JARQBZ010000008.1"/>
</dbReference>
<protein>
    <submittedName>
        <fullName evidence="1">Uncharacterized protein</fullName>
    </submittedName>
</protein>
<evidence type="ECO:0000313" key="1">
    <source>
        <dbReference type="EMBL" id="MDT2833523.1"/>
    </source>
</evidence>
<name>A0AAW8U1X5_9ENTE</name>
<sequence length="250" mass="29002">MNLVESKEEEMNVLLHGEEILIDEMLEKCQSCSIYVANAKITKETVNVIDLTKTASIYSSLLINRTGPPLYSKKTTTELIKIYRSEDNNTYDIIKGVLKAIYDKLLYCVPDIDPEALFIPLDGPSSKHPDYINFSMLNGMESYSDGQTLLSFSNYLDLVIPKRYQSNYRKFSFAFECHSVFCYFNGNLNRYSDGFDYLKKWHGTFHKEMEAVTAKVVSKLTLDEFKEIKNRVVAEKYYRSINNFPELLDW</sequence>
<dbReference type="Proteomes" id="UP001268577">
    <property type="component" value="Unassembled WGS sequence"/>
</dbReference>
<proteinExistence type="predicted"/>
<organism evidence="1 2">
    <name type="scientific">Vagococcus carniphilus</name>
    <dbReference type="NCBI Taxonomy" id="218144"/>
    <lineage>
        <taxon>Bacteria</taxon>
        <taxon>Bacillati</taxon>
        <taxon>Bacillota</taxon>
        <taxon>Bacilli</taxon>
        <taxon>Lactobacillales</taxon>
        <taxon>Enterococcaceae</taxon>
        <taxon>Vagococcus</taxon>
    </lineage>
</organism>
<gene>
    <name evidence="1" type="ORF">P7H70_05600</name>
</gene>